<dbReference type="HOGENOM" id="CLU_000445_30_4_9"/>
<name>R3TNE6_9ENTE</name>
<dbReference type="GO" id="GO:0000156">
    <property type="term" value="F:phosphorelay response regulator activity"/>
    <property type="evidence" value="ECO:0007669"/>
    <property type="project" value="TreeGrafter"/>
</dbReference>
<comment type="caution">
    <text evidence="11">The sequence shown here is derived from an EMBL/GenBank/DDBJ whole genome shotgun (WGS) entry which is preliminary data.</text>
</comment>
<dbReference type="Gene3D" id="3.40.50.2300">
    <property type="match status" value="1"/>
</dbReference>
<dbReference type="InterPro" id="IPR011006">
    <property type="entry name" value="CheY-like_superfamily"/>
</dbReference>
<feature type="DNA-binding region" description="OmpR/PhoB-type" evidence="8">
    <location>
        <begin position="130"/>
        <end position="228"/>
    </location>
</feature>
<dbReference type="Pfam" id="PF00072">
    <property type="entry name" value="Response_reg"/>
    <property type="match status" value="1"/>
</dbReference>
<dbReference type="eggNOG" id="COG0745">
    <property type="taxonomic scope" value="Bacteria"/>
</dbReference>
<evidence type="ECO:0000313" key="11">
    <source>
        <dbReference type="EMBL" id="EOL43019.1"/>
    </source>
</evidence>
<dbReference type="PANTHER" id="PTHR48111:SF26">
    <property type="entry name" value="STAGE 0 SPORULATION PROTEIN A HOMOLOG"/>
    <property type="match status" value="1"/>
</dbReference>
<organism evidence="11 12">
    <name type="scientific">Enterococcus phoeniculicola ATCC BAA-412</name>
    <dbReference type="NCBI Taxonomy" id="1158610"/>
    <lineage>
        <taxon>Bacteria</taxon>
        <taxon>Bacillati</taxon>
        <taxon>Bacillota</taxon>
        <taxon>Bacilli</taxon>
        <taxon>Lactobacillales</taxon>
        <taxon>Enterococcaceae</taxon>
        <taxon>Enterococcus</taxon>
    </lineage>
</organism>
<dbReference type="SMART" id="SM00862">
    <property type="entry name" value="Trans_reg_C"/>
    <property type="match status" value="1"/>
</dbReference>
<keyword evidence="6" id="KW-0804">Transcription</keyword>
<dbReference type="InterPro" id="IPR001789">
    <property type="entry name" value="Sig_transdc_resp-reg_receiver"/>
</dbReference>
<keyword evidence="1 7" id="KW-0597">Phosphoprotein</keyword>
<dbReference type="GO" id="GO:0006355">
    <property type="term" value="P:regulation of DNA-templated transcription"/>
    <property type="evidence" value="ECO:0007669"/>
    <property type="project" value="InterPro"/>
</dbReference>
<dbReference type="AlphaFoldDB" id="R3TNE6"/>
<proteinExistence type="predicted"/>
<sequence>MDRILLIEDDLDLSEMLVEYLVSENFDVIPVYDGEQAKVELSNTFDLILLDLMLPRTSGIDVLKFIRQHTFLPVIILTAKSSEQDKTIGFNLGADDYMVKPFSLIELSARIRAQLRRSQKYSTIKQSDIVKVLTYKDLSIDFTSFSVKKDKEKIALTKKEFEILTLLVSNQGTVFSKARMYELVWKETYYGEENIINVSINRLRKKLSKNSQDEYIKTLWGIGYTMEEITK</sequence>
<accession>R3TNE6</accession>
<dbReference type="Pfam" id="PF00486">
    <property type="entry name" value="Trans_reg_C"/>
    <property type="match status" value="1"/>
</dbReference>
<feature type="domain" description="OmpR/PhoB-type" evidence="10">
    <location>
        <begin position="130"/>
        <end position="228"/>
    </location>
</feature>
<dbReference type="RefSeq" id="WP_010768658.1">
    <property type="nucleotide sequence ID" value="NZ_ASWE01000002.1"/>
</dbReference>
<evidence type="ECO:0000259" key="9">
    <source>
        <dbReference type="PROSITE" id="PS50110"/>
    </source>
</evidence>
<keyword evidence="5" id="KW-0010">Activator</keyword>
<dbReference type="InterPro" id="IPR001867">
    <property type="entry name" value="OmpR/PhoB-type_DNA-bd"/>
</dbReference>
<evidence type="ECO:0000256" key="1">
    <source>
        <dbReference type="ARBA" id="ARBA00022553"/>
    </source>
</evidence>
<evidence type="ECO:0000256" key="6">
    <source>
        <dbReference type="ARBA" id="ARBA00023163"/>
    </source>
</evidence>
<evidence type="ECO:0000256" key="8">
    <source>
        <dbReference type="PROSITE-ProRule" id="PRU01091"/>
    </source>
</evidence>
<dbReference type="Proteomes" id="UP000013785">
    <property type="component" value="Unassembled WGS sequence"/>
</dbReference>
<dbReference type="CDD" id="cd00383">
    <property type="entry name" value="trans_reg_C"/>
    <property type="match status" value="1"/>
</dbReference>
<dbReference type="Gene3D" id="6.10.250.690">
    <property type="match status" value="1"/>
</dbReference>
<keyword evidence="4 8" id="KW-0238">DNA-binding</keyword>
<dbReference type="PROSITE" id="PS51755">
    <property type="entry name" value="OMPR_PHOB"/>
    <property type="match status" value="1"/>
</dbReference>
<evidence type="ECO:0000256" key="5">
    <source>
        <dbReference type="ARBA" id="ARBA00023159"/>
    </source>
</evidence>
<keyword evidence="12" id="KW-1185">Reference proteome</keyword>
<keyword evidence="2" id="KW-0902">Two-component regulatory system</keyword>
<evidence type="ECO:0000256" key="7">
    <source>
        <dbReference type="PROSITE-ProRule" id="PRU00169"/>
    </source>
</evidence>
<dbReference type="FunFam" id="1.10.10.10:FF:000018">
    <property type="entry name" value="DNA-binding response regulator ResD"/>
    <property type="match status" value="1"/>
</dbReference>
<evidence type="ECO:0000259" key="10">
    <source>
        <dbReference type="PROSITE" id="PS51755"/>
    </source>
</evidence>
<dbReference type="STRING" id="154621.RV11_GL003163"/>
<protein>
    <recommendedName>
        <fullName evidence="13">DNA-binding response regulator</fullName>
    </recommendedName>
</protein>
<dbReference type="SUPFAM" id="SSF52172">
    <property type="entry name" value="CheY-like"/>
    <property type="match status" value="1"/>
</dbReference>
<dbReference type="Gene3D" id="1.10.10.10">
    <property type="entry name" value="Winged helix-like DNA-binding domain superfamily/Winged helix DNA-binding domain"/>
    <property type="match status" value="1"/>
</dbReference>
<evidence type="ECO:0000313" key="12">
    <source>
        <dbReference type="Proteomes" id="UP000013785"/>
    </source>
</evidence>
<dbReference type="InterPro" id="IPR016032">
    <property type="entry name" value="Sig_transdc_resp-reg_C-effctor"/>
</dbReference>
<dbReference type="InterPro" id="IPR039420">
    <property type="entry name" value="WalR-like"/>
</dbReference>
<feature type="modified residue" description="4-aspartylphosphate" evidence="7">
    <location>
        <position position="51"/>
    </location>
</feature>
<dbReference type="PATRIC" id="fig|1158610.3.peg.1990"/>
<gene>
    <name evidence="11" type="ORF">UC3_01996</name>
</gene>
<feature type="domain" description="Response regulatory" evidence="9">
    <location>
        <begin position="3"/>
        <end position="115"/>
    </location>
</feature>
<evidence type="ECO:0000256" key="3">
    <source>
        <dbReference type="ARBA" id="ARBA00023015"/>
    </source>
</evidence>
<dbReference type="OrthoDB" id="1655504at2"/>
<reference evidence="11 12" key="1">
    <citation type="submission" date="2013-02" db="EMBL/GenBank/DDBJ databases">
        <title>The Genome Sequence of Enterococcus phoeniculicola BAA-412.</title>
        <authorList>
            <consortium name="The Broad Institute Genome Sequencing Platform"/>
            <consortium name="The Broad Institute Genome Sequencing Center for Infectious Disease"/>
            <person name="Earl A.M."/>
            <person name="Gilmore M.S."/>
            <person name="Lebreton F."/>
            <person name="Walker B."/>
            <person name="Young S.K."/>
            <person name="Zeng Q."/>
            <person name="Gargeya S."/>
            <person name="Fitzgerald M."/>
            <person name="Haas B."/>
            <person name="Abouelleil A."/>
            <person name="Alvarado L."/>
            <person name="Arachchi H.M."/>
            <person name="Berlin A.M."/>
            <person name="Chapman S.B."/>
            <person name="Dewar J."/>
            <person name="Goldberg J."/>
            <person name="Griggs A."/>
            <person name="Gujja S."/>
            <person name="Hansen M."/>
            <person name="Howarth C."/>
            <person name="Imamovic A."/>
            <person name="Larimer J."/>
            <person name="McCowan C."/>
            <person name="Murphy C."/>
            <person name="Neiman D."/>
            <person name="Pearson M."/>
            <person name="Priest M."/>
            <person name="Roberts A."/>
            <person name="Saif S."/>
            <person name="Shea T."/>
            <person name="Sisk P."/>
            <person name="Sykes S."/>
            <person name="Wortman J."/>
            <person name="Nusbaum C."/>
            <person name="Birren B."/>
        </authorList>
    </citation>
    <scope>NUCLEOTIDE SEQUENCE [LARGE SCALE GENOMIC DNA]</scope>
    <source>
        <strain evidence="11 12">ATCC BAA-412</strain>
    </source>
</reference>
<dbReference type="GO" id="GO:0032993">
    <property type="term" value="C:protein-DNA complex"/>
    <property type="evidence" value="ECO:0007669"/>
    <property type="project" value="TreeGrafter"/>
</dbReference>
<evidence type="ECO:0000256" key="4">
    <source>
        <dbReference type="ARBA" id="ARBA00023125"/>
    </source>
</evidence>
<dbReference type="EMBL" id="AJAT01000016">
    <property type="protein sequence ID" value="EOL43019.1"/>
    <property type="molecule type" value="Genomic_DNA"/>
</dbReference>
<evidence type="ECO:0008006" key="13">
    <source>
        <dbReference type="Google" id="ProtNLM"/>
    </source>
</evidence>
<dbReference type="SMART" id="SM00448">
    <property type="entry name" value="REC"/>
    <property type="match status" value="1"/>
</dbReference>
<dbReference type="PROSITE" id="PS50110">
    <property type="entry name" value="RESPONSE_REGULATORY"/>
    <property type="match status" value="1"/>
</dbReference>
<dbReference type="PANTHER" id="PTHR48111">
    <property type="entry name" value="REGULATOR OF RPOS"/>
    <property type="match status" value="1"/>
</dbReference>
<dbReference type="SUPFAM" id="SSF46894">
    <property type="entry name" value="C-terminal effector domain of the bipartite response regulators"/>
    <property type="match status" value="1"/>
</dbReference>
<dbReference type="GO" id="GO:0000976">
    <property type="term" value="F:transcription cis-regulatory region binding"/>
    <property type="evidence" value="ECO:0007669"/>
    <property type="project" value="TreeGrafter"/>
</dbReference>
<dbReference type="GO" id="GO:0005829">
    <property type="term" value="C:cytosol"/>
    <property type="evidence" value="ECO:0007669"/>
    <property type="project" value="TreeGrafter"/>
</dbReference>
<dbReference type="InterPro" id="IPR036388">
    <property type="entry name" value="WH-like_DNA-bd_sf"/>
</dbReference>
<evidence type="ECO:0000256" key="2">
    <source>
        <dbReference type="ARBA" id="ARBA00023012"/>
    </source>
</evidence>
<keyword evidence="3" id="KW-0805">Transcription regulation</keyword>